<gene>
    <name evidence="2" type="ORF">A3D03_03045</name>
</gene>
<sequence>MVRGKLVYLIVFLLALTAVLISIIPDLILLKRTPADTIFPLIHNHPEDYYYYLSLMRQGYDGHWLLTSYMTPENFSPAFVHTFYALTGHMAKWFNLTIVNVYFLSRIILGFLLILSSFFLAHKIFGSKKYFIRACIFLLINNGFWLIGFNNKQMDFHQYLSFWTRLDPVMRITYIPHHLFSTILAVWSVYFLSQALEKKLLRHCLLAGLLGFFAGFVYFATMLNLLGGLGMAVLMVSIYKIYLSYDYIKLKYLSRAGDAKEKKQPRGGMLFEHAHGLDPDVTSGEFGRCAKKSYRPQRLRQDSFYKIMLIAIYVILSGLSLIYLFYLSRTGFPWSGYNQVAEKFTFSFRLWEYILSLGPFFMLMLFGFKLIVKKLSVLSLMLLGWAIFPIPGIPLFRFFLPDLGDVYFLETATYIPIGILAGFGLMNLEIIFAKRLKIISALILIIVVIYSLIPFYFSIMSQSHQWTTYPYNIYLPREVVEAFKWLDENSPDKSIVLAGGFLGNVLPAYTHNKVVYGHPANTYAPAQKMEDAYRVFSPQNDTDAPAILKKYSVSYLFYSRDTDPPRQDLIEKWHLQKVFSSSSTSIYEKN</sequence>
<feature type="transmembrane region" description="Helical" evidence="1">
    <location>
        <begin position="7"/>
        <end position="30"/>
    </location>
</feature>
<feature type="transmembrane region" description="Helical" evidence="1">
    <location>
        <begin position="130"/>
        <end position="149"/>
    </location>
</feature>
<feature type="transmembrane region" description="Helical" evidence="1">
    <location>
        <begin position="406"/>
        <end position="426"/>
    </location>
</feature>
<feature type="transmembrane region" description="Helical" evidence="1">
    <location>
        <begin position="101"/>
        <end position="121"/>
    </location>
</feature>
<feature type="transmembrane region" description="Helical" evidence="1">
    <location>
        <begin position="169"/>
        <end position="193"/>
    </location>
</feature>
<dbReference type="AlphaFoldDB" id="A0A1F6AAZ9"/>
<dbReference type="STRING" id="1798384.A3D03_03045"/>
<feature type="transmembrane region" description="Helical" evidence="1">
    <location>
        <begin position="380"/>
        <end position="400"/>
    </location>
</feature>
<name>A0A1F6AAZ9_9BACT</name>
<evidence type="ECO:0000256" key="1">
    <source>
        <dbReference type="SAM" id="Phobius"/>
    </source>
</evidence>
<accession>A0A1F6AAZ9</accession>
<feature type="transmembrane region" description="Helical" evidence="1">
    <location>
        <begin position="200"/>
        <end position="219"/>
    </location>
</feature>
<dbReference type="EMBL" id="MFJN01000013">
    <property type="protein sequence ID" value="OGG21949.1"/>
    <property type="molecule type" value="Genomic_DNA"/>
</dbReference>
<dbReference type="Proteomes" id="UP000177092">
    <property type="component" value="Unassembled WGS sequence"/>
</dbReference>
<organism evidence="2 3">
    <name type="scientific">Candidatus Gottesmanbacteria bacterium RIFCSPHIGHO2_02_FULL_40_13</name>
    <dbReference type="NCBI Taxonomy" id="1798384"/>
    <lineage>
        <taxon>Bacteria</taxon>
        <taxon>Candidatus Gottesmaniibacteriota</taxon>
    </lineage>
</organism>
<feature type="transmembrane region" description="Helical" evidence="1">
    <location>
        <begin position="304"/>
        <end position="326"/>
    </location>
</feature>
<comment type="caution">
    <text evidence="2">The sequence shown here is derived from an EMBL/GenBank/DDBJ whole genome shotgun (WGS) entry which is preliminary data.</text>
</comment>
<proteinExistence type="predicted"/>
<keyword evidence="1" id="KW-0472">Membrane</keyword>
<evidence type="ECO:0000313" key="2">
    <source>
        <dbReference type="EMBL" id="OGG21949.1"/>
    </source>
</evidence>
<reference evidence="2 3" key="1">
    <citation type="journal article" date="2016" name="Nat. Commun.">
        <title>Thousands of microbial genomes shed light on interconnected biogeochemical processes in an aquifer system.</title>
        <authorList>
            <person name="Anantharaman K."/>
            <person name="Brown C.T."/>
            <person name="Hug L.A."/>
            <person name="Sharon I."/>
            <person name="Castelle C.J."/>
            <person name="Probst A.J."/>
            <person name="Thomas B.C."/>
            <person name="Singh A."/>
            <person name="Wilkins M.J."/>
            <person name="Karaoz U."/>
            <person name="Brodie E.L."/>
            <person name="Williams K.H."/>
            <person name="Hubbard S.S."/>
            <person name="Banfield J.F."/>
        </authorList>
    </citation>
    <scope>NUCLEOTIDE SEQUENCE [LARGE SCALE GENOMIC DNA]</scope>
</reference>
<evidence type="ECO:0000313" key="3">
    <source>
        <dbReference type="Proteomes" id="UP000177092"/>
    </source>
</evidence>
<evidence type="ECO:0008006" key="4">
    <source>
        <dbReference type="Google" id="ProtNLM"/>
    </source>
</evidence>
<protein>
    <recommendedName>
        <fullName evidence="4">Glycosyltransferase RgtA/B/C/D-like domain-containing protein</fullName>
    </recommendedName>
</protein>
<keyword evidence="1" id="KW-1133">Transmembrane helix</keyword>
<keyword evidence="1" id="KW-0812">Transmembrane</keyword>
<feature type="transmembrane region" description="Helical" evidence="1">
    <location>
        <begin position="438"/>
        <end position="457"/>
    </location>
</feature>
<feature type="transmembrane region" description="Helical" evidence="1">
    <location>
        <begin position="225"/>
        <end position="245"/>
    </location>
</feature>
<feature type="transmembrane region" description="Helical" evidence="1">
    <location>
        <begin position="346"/>
        <end position="368"/>
    </location>
</feature>